<gene>
    <name evidence="6" type="primary">rsmH</name>
    <name evidence="7" type="ORF">A3C16_00935</name>
</gene>
<dbReference type="HAMAP" id="MF_01007">
    <property type="entry name" value="16SrRNA_methyltr_H"/>
    <property type="match status" value="1"/>
</dbReference>
<dbReference type="GO" id="GO:0005737">
    <property type="term" value="C:cytoplasm"/>
    <property type="evidence" value="ECO:0007669"/>
    <property type="project" value="UniProtKB-SubCell"/>
</dbReference>
<feature type="binding site" evidence="6">
    <location>
        <begin position="30"/>
        <end position="32"/>
    </location>
    <ligand>
        <name>S-adenosyl-L-methionine</name>
        <dbReference type="ChEBI" id="CHEBI:59789"/>
    </ligand>
</feature>
<feature type="binding site" evidence="6">
    <location>
        <position position="50"/>
    </location>
    <ligand>
        <name>S-adenosyl-L-methionine</name>
        <dbReference type="ChEBI" id="CHEBI:59789"/>
    </ligand>
</feature>
<evidence type="ECO:0000256" key="2">
    <source>
        <dbReference type="ARBA" id="ARBA00022552"/>
    </source>
</evidence>
<dbReference type="AlphaFoldDB" id="A0A1G2KPP7"/>
<dbReference type="GO" id="GO:0070475">
    <property type="term" value="P:rRNA base methylation"/>
    <property type="evidence" value="ECO:0007669"/>
    <property type="project" value="UniProtKB-UniRule"/>
</dbReference>
<dbReference type="EMBL" id="MHQL01000064">
    <property type="protein sequence ID" value="OHA01377.1"/>
    <property type="molecule type" value="Genomic_DNA"/>
</dbReference>
<dbReference type="Pfam" id="PF01795">
    <property type="entry name" value="Methyltransf_5"/>
    <property type="match status" value="1"/>
</dbReference>
<feature type="binding site" evidence="6">
    <location>
        <position position="74"/>
    </location>
    <ligand>
        <name>S-adenosyl-L-methionine</name>
        <dbReference type="ChEBI" id="CHEBI:59789"/>
    </ligand>
</feature>
<evidence type="ECO:0000313" key="8">
    <source>
        <dbReference type="Proteomes" id="UP000177811"/>
    </source>
</evidence>
<dbReference type="InterPro" id="IPR002903">
    <property type="entry name" value="RsmH"/>
</dbReference>
<dbReference type="GO" id="GO:0071424">
    <property type="term" value="F:rRNA (cytosine-N4-)-methyltransferase activity"/>
    <property type="evidence" value="ECO:0007669"/>
    <property type="project" value="UniProtKB-UniRule"/>
</dbReference>
<keyword evidence="6" id="KW-0963">Cytoplasm</keyword>
<feature type="binding site" evidence="6">
    <location>
        <position position="95"/>
    </location>
    <ligand>
        <name>S-adenosyl-L-methionine</name>
        <dbReference type="ChEBI" id="CHEBI:59789"/>
    </ligand>
</feature>
<dbReference type="Gene3D" id="1.10.150.170">
    <property type="entry name" value="Putative methyltransferase TM0872, insert domain"/>
    <property type="match status" value="1"/>
</dbReference>
<reference evidence="7 8" key="1">
    <citation type="journal article" date="2016" name="Nat. Commun.">
        <title>Thousands of microbial genomes shed light on interconnected biogeochemical processes in an aquifer system.</title>
        <authorList>
            <person name="Anantharaman K."/>
            <person name="Brown C.T."/>
            <person name="Hug L.A."/>
            <person name="Sharon I."/>
            <person name="Castelle C.J."/>
            <person name="Probst A.J."/>
            <person name="Thomas B.C."/>
            <person name="Singh A."/>
            <person name="Wilkins M.J."/>
            <person name="Karaoz U."/>
            <person name="Brodie E.L."/>
            <person name="Williams K.H."/>
            <person name="Hubbard S.S."/>
            <person name="Banfield J.F."/>
        </authorList>
    </citation>
    <scope>NUCLEOTIDE SEQUENCE [LARGE SCALE GENOMIC DNA]</scope>
</reference>
<organism evidence="7 8">
    <name type="scientific">Candidatus Sungbacteria bacterium RIFCSPHIGHO2_02_FULL_51_29</name>
    <dbReference type="NCBI Taxonomy" id="1802273"/>
    <lineage>
        <taxon>Bacteria</taxon>
        <taxon>Candidatus Sungiibacteriota</taxon>
    </lineage>
</organism>
<accession>A0A1G2KPP7</accession>
<keyword evidence="3 6" id="KW-0489">Methyltransferase</keyword>
<dbReference type="PIRSF" id="PIRSF004486">
    <property type="entry name" value="MraW"/>
    <property type="match status" value="1"/>
</dbReference>
<dbReference type="SUPFAM" id="SSF81799">
    <property type="entry name" value="Putative methyltransferase TM0872, insert domain"/>
    <property type="match status" value="1"/>
</dbReference>
<evidence type="ECO:0000256" key="3">
    <source>
        <dbReference type="ARBA" id="ARBA00022603"/>
    </source>
</evidence>
<dbReference type="PANTHER" id="PTHR11265:SF0">
    <property type="entry name" value="12S RRNA N4-METHYLCYTIDINE METHYLTRANSFERASE"/>
    <property type="match status" value="1"/>
</dbReference>
<comment type="caution">
    <text evidence="7">The sequence shown here is derived from an EMBL/GenBank/DDBJ whole genome shotgun (WGS) entry which is preliminary data.</text>
</comment>
<evidence type="ECO:0000256" key="5">
    <source>
        <dbReference type="ARBA" id="ARBA00022691"/>
    </source>
</evidence>
<dbReference type="Gene3D" id="3.40.50.150">
    <property type="entry name" value="Vaccinia Virus protein VP39"/>
    <property type="match status" value="1"/>
</dbReference>
<dbReference type="EC" id="2.1.1.199" evidence="6"/>
<dbReference type="Proteomes" id="UP000177811">
    <property type="component" value="Unassembled WGS sequence"/>
</dbReference>
<name>A0A1G2KPP7_9BACT</name>
<feature type="binding site" evidence="6">
    <location>
        <position position="102"/>
    </location>
    <ligand>
        <name>S-adenosyl-L-methionine</name>
        <dbReference type="ChEBI" id="CHEBI:59789"/>
    </ligand>
</feature>
<keyword evidence="4 6" id="KW-0808">Transferase</keyword>
<evidence type="ECO:0000313" key="7">
    <source>
        <dbReference type="EMBL" id="OHA01377.1"/>
    </source>
</evidence>
<keyword evidence="2 6" id="KW-0698">rRNA processing</keyword>
<comment type="subcellular location">
    <subcellularLocation>
        <location evidence="6">Cytoplasm</location>
    </subcellularLocation>
</comment>
<dbReference type="InterPro" id="IPR029063">
    <property type="entry name" value="SAM-dependent_MTases_sf"/>
</dbReference>
<evidence type="ECO:0000256" key="1">
    <source>
        <dbReference type="ARBA" id="ARBA00010396"/>
    </source>
</evidence>
<comment type="catalytic activity">
    <reaction evidence="6">
        <text>cytidine(1402) in 16S rRNA + S-adenosyl-L-methionine = N(4)-methylcytidine(1402) in 16S rRNA + S-adenosyl-L-homocysteine + H(+)</text>
        <dbReference type="Rhea" id="RHEA:42928"/>
        <dbReference type="Rhea" id="RHEA-COMP:10286"/>
        <dbReference type="Rhea" id="RHEA-COMP:10287"/>
        <dbReference type="ChEBI" id="CHEBI:15378"/>
        <dbReference type="ChEBI" id="CHEBI:57856"/>
        <dbReference type="ChEBI" id="CHEBI:59789"/>
        <dbReference type="ChEBI" id="CHEBI:74506"/>
        <dbReference type="ChEBI" id="CHEBI:82748"/>
        <dbReference type="EC" id="2.1.1.199"/>
    </reaction>
</comment>
<protein>
    <recommendedName>
        <fullName evidence="6">Ribosomal RNA small subunit methyltransferase H</fullName>
        <ecNumber evidence="6">2.1.1.199</ecNumber>
    </recommendedName>
    <alternativeName>
        <fullName evidence="6">16S rRNA m(4)C1402 methyltransferase</fullName>
    </alternativeName>
    <alternativeName>
        <fullName evidence="6">rRNA (cytosine-N(4)-)-methyltransferase RsmH</fullName>
    </alternativeName>
</protein>
<dbReference type="SUPFAM" id="SSF53335">
    <property type="entry name" value="S-adenosyl-L-methionine-dependent methyltransferases"/>
    <property type="match status" value="1"/>
</dbReference>
<evidence type="ECO:0000256" key="6">
    <source>
        <dbReference type="HAMAP-Rule" id="MF_01007"/>
    </source>
</evidence>
<comment type="similarity">
    <text evidence="1 6">Belongs to the methyltransferase superfamily. RsmH family.</text>
</comment>
<comment type="function">
    <text evidence="6">Specifically methylates the N4 position of cytidine in position 1402 (C1402) of 16S rRNA.</text>
</comment>
<sequence>MHVPVLVEEVVTALDPRPGKRFIDATFGDGGHARAIAEMVLPGGMVLGIDWDPQQVLKHKDRVEKHIRVIEENYANIERVARQYHVYPADGVIFDLGFSVFHIEHSGKGFSFRKDEPLIMRYASAEKGLTASDIVNEWSEKELERIFQEFGEERYAGRIARALCETRKKKPFRTTAQLADAIMRATPAAARTMRIHPATRTFQALRIVVNNEFGNMKKGIAGAYNVLGSGGRIVVITFHSLEDRIVKELFRAMCAEGKMRLVNKKVIMPQRGEVVRNPRARSAKLRIAEKI</sequence>
<dbReference type="InterPro" id="IPR023397">
    <property type="entry name" value="SAM-dep_MeTrfase_MraW_recog"/>
</dbReference>
<dbReference type="PANTHER" id="PTHR11265">
    <property type="entry name" value="S-ADENOSYL-METHYLTRANSFERASE MRAW"/>
    <property type="match status" value="1"/>
</dbReference>
<proteinExistence type="inferred from homology"/>
<evidence type="ECO:0000256" key="4">
    <source>
        <dbReference type="ARBA" id="ARBA00022679"/>
    </source>
</evidence>
<keyword evidence="5 6" id="KW-0949">S-adenosyl-L-methionine</keyword>
<dbReference type="NCBIfam" id="TIGR00006">
    <property type="entry name" value="16S rRNA (cytosine(1402)-N(4))-methyltransferase RsmH"/>
    <property type="match status" value="1"/>
</dbReference>